<name>A0A397EHD0_APHAT</name>
<comment type="caution">
    <text evidence="1">The sequence shown here is derived from an EMBL/GenBank/DDBJ whole genome shotgun (WGS) entry which is preliminary data.</text>
</comment>
<evidence type="ECO:0000313" key="1">
    <source>
        <dbReference type="EMBL" id="RHY89110.1"/>
    </source>
</evidence>
<gene>
    <name evidence="1" type="ORF">DYB31_016639</name>
</gene>
<organism evidence="1 2">
    <name type="scientific">Aphanomyces astaci</name>
    <name type="common">Crayfish plague agent</name>
    <dbReference type="NCBI Taxonomy" id="112090"/>
    <lineage>
        <taxon>Eukaryota</taxon>
        <taxon>Sar</taxon>
        <taxon>Stramenopiles</taxon>
        <taxon>Oomycota</taxon>
        <taxon>Saprolegniomycetes</taxon>
        <taxon>Saprolegniales</taxon>
        <taxon>Verrucalvaceae</taxon>
        <taxon>Aphanomyces</taxon>
    </lineage>
</organism>
<reference evidence="1 2" key="1">
    <citation type="submission" date="2018-08" db="EMBL/GenBank/DDBJ databases">
        <title>Aphanomyces genome sequencing and annotation.</title>
        <authorList>
            <person name="Minardi D."/>
            <person name="Oidtmann B."/>
            <person name="Van Der Giezen M."/>
            <person name="Studholme D.J."/>
        </authorList>
    </citation>
    <scope>NUCLEOTIDE SEQUENCE [LARGE SCALE GENOMIC DNA]</scope>
    <source>
        <strain evidence="1 2">197901</strain>
    </source>
</reference>
<sequence length="183" mass="20370">MPLRPLMARNLVVDAYSAGAATGVVTQVERILPNLLEVDRMGVTMVDPSGAEVTLRDLLVMEDPDIEDPAGTTVVLLALREADPEETALYAPKFDSVDRTIPLEHFLAQFNIIQKKYGLNDTQVVRIFDDCLTSCGEAFQKEFIQKTLSRKMAEITDNSHRKSTETVREYARRIADASRDAGL</sequence>
<protein>
    <submittedName>
        <fullName evidence="1">Uncharacterized protein</fullName>
    </submittedName>
</protein>
<dbReference type="Proteomes" id="UP000266196">
    <property type="component" value="Unassembled WGS sequence"/>
</dbReference>
<proteinExistence type="predicted"/>
<dbReference type="EMBL" id="QUTE01018659">
    <property type="protein sequence ID" value="RHY89110.1"/>
    <property type="molecule type" value="Genomic_DNA"/>
</dbReference>
<evidence type="ECO:0000313" key="2">
    <source>
        <dbReference type="Proteomes" id="UP000266196"/>
    </source>
</evidence>
<accession>A0A397EHD0</accession>
<dbReference type="AlphaFoldDB" id="A0A397EHD0"/>